<keyword evidence="2" id="KW-1185">Reference proteome</keyword>
<reference evidence="1 2" key="1">
    <citation type="submission" date="2011-07" db="EMBL/GenBank/DDBJ databases">
        <authorList>
            <person name="Coyne R."/>
            <person name="Brami D."/>
            <person name="Johnson J."/>
            <person name="Hostetler J."/>
            <person name="Hannick L."/>
            <person name="Clark T."/>
            <person name="Cassidy-Hanley D."/>
            <person name="Inman J."/>
        </authorList>
    </citation>
    <scope>NUCLEOTIDE SEQUENCE [LARGE SCALE GENOMIC DNA]</scope>
    <source>
        <strain evidence="1 2">G5</strain>
    </source>
</reference>
<evidence type="ECO:0000313" key="2">
    <source>
        <dbReference type="Proteomes" id="UP000008983"/>
    </source>
</evidence>
<dbReference type="eggNOG" id="ENOG502S8HU">
    <property type="taxonomic scope" value="Eukaryota"/>
</dbReference>
<feature type="non-terminal residue" evidence="1">
    <location>
        <position position="1"/>
    </location>
</feature>
<dbReference type="OMA" id="RETKKWE"/>
<name>G0R4R4_ICHMU</name>
<dbReference type="RefSeq" id="XP_004024986.1">
    <property type="nucleotide sequence ID" value="XM_004024937.1"/>
</dbReference>
<proteinExistence type="predicted"/>
<dbReference type="GeneID" id="14903602"/>
<dbReference type="InParanoid" id="G0R4R4"/>
<dbReference type="STRING" id="857967.G0R4R4"/>
<dbReference type="AlphaFoldDB" id="G0R4R4"/>
<evidence type="ECO:0000313" key="1">
    <source>
        <dbReference type="EMBL" id="EGR27534.1"/>
    </source>
</evidence>
<dbReference type="Proteomes" id="UP000008983">
    <property type="component" value="Unassembled WGS sequence"/>
</dbReference>
<sequence>NYILQKFLNNQFINKQKIIMNNIQPRTREERGAIKDKEAMEKIRINQRVGYETRNTNVKQLLHNSDPTSTLFIPENQRFDKDFAVYDKALREQKFQQKEFQQEKHRLVALERDQFRWKQIEEKDIKEQKKLEHKGHVLVTCKRNTNGQPFNPITLEYEKSQQGEILKTQDEKQMVRGLVRAKNLDIHSNCGYDIFTGEEKLELKIQFLITQNNSINKNQINQMNKTEQYQKEKMIIIYWFQIQIKFHYLDQIKYINIYYNQ</sequence>
<organism evidence="1 2">
    <name type="scientific">Ichthyophthirius multifiliis</name>
    <name type="common">White spot disease agent</name>
    <name type="synonym">Ich</name>
    <dbReference type="NCBI Taxonomy" id="5932"/>
    <lineage>
        <taxon>Eukaryota</taxon>
        <taxon>Sar</taxon>
        <taxon>Alveolata</taxon>
        <taxon>Ciliophora</taxon>
        <taxon>Intramacronucleata</taxon>
        <taxon>Oligohymenophorea</taxon>
        <taxon>Hymenostomatida</taxon>
        <taxon>Ophryoglenina</taxon>
        <taxon>Ichthyophthirius</taxon>
    </lineage>
</organism>
<protein>
    <submittedName>
        <fullName evidence="1">Uncharacterized protein</fullName>
    </submittedName>
</protein>
<accession>G0R4R4</accession>
<dbReference type="EMBL" id="GL984354">
    <property type="protein sequence ID" value="EGR27534.1"/>
    <property type="molecule type" value="Genomic_DNA"/>
</dbReference>
<dbReference type="OrthoDB" id="10261433at2759"/>
<gene>
    <name evidence="1" type="ORF">IMG5_194420</name>
</gene>